<dbReference type="AlphaFoldDB" id="A0A1M5ZJL0"/>
<evidence type="ECO:0000313" key="2">
    <source>
        <dbReference type="EMBL" id="SHI24321.1"/>
    </source>
</evidence>
<reference evidence="2" key="2">
    <citation type="submission" date="2016-11" db="EMBL/GenBank/DDBJ databases">
        <authorList>
            <person name="Jaros S."/>
            <person name="Januszkiewicz K."/>
            <person name="Wedrychowicz H."/>
        </authorList>
    </citation>
    <scope>NUCLEOTIDE SEQUENCE [LARGE SCALE GENOMIC DNA]</scope>
    <source>
        <strain evidence="2">DSM 19859</strain>
    </source>
</reference>
<accession>A0A1M5ZJL0</accession>
<dbReference type="InterPro" id="IPR011050">
    <property type="entry name" value="Pectin_lyase_fold/virulence"/>
</dbReference>
<gene>
    <name evidence="1" type="ORF">DSM01_2898</name>
    <name evidence="2" type="ORF">SAMN04487999_3145</name>
</gene>
<dbReference type="EMBL" id="QOVN01000006">
    <property type="protein sequence ID" value="RXG27780.1"/>
    <property type="molecule type" value="Genomic_DNA"/>
</dbReference>
<dbReference type="SUPFAM" id="SSF51126">
    <property type="entry name" value="Pectin lyase-like"/>
    <property type="match status" value="1"/>
</dbReference>
<dbReference type="STRING" id="573501.SAMN04487999_3145"/>
<evidence type="ECO:0000313" key="1">
    <source>
        <dbReference type="EMBL" id="RXG27780.1"/>
    </source>
</evidence>
<sequence length="517" mass="57387">MKNLLKCSLLSAFVGFGLLLLHSCRTDFEPSLSTGNLEFSRDTIFLDTVFSNIGSSTYSFKVYNRSNELISIPQVRLAQGENSQYRLNIDGIPGKTFENVELPAKDSIYVFVETTVNASQQDEDQFLYTDQILFDSGVYEQRVALVTLIQDAIFLFPERNAQGIKETLTLGTDEDGNAITIEGFILEEDQLVWTNQKPYVIYGYAGVADEQTLRIEAGARIHFHENSGIILSNGARLEADGSLSQDPDRLEGEIILEGDRLEPEFSAVPGQWGTLWFTPGSTARMQHVTIKNNAIGILAEGHSNTNTPDHYLKNVQIYNTASVGLYGVNASILGENLVIGNSGISNFWARQGGSYEFVHSTFANYWNQSFRNTPSVQLANFLETEDELLIADLTKAQFTNSIIYGNATRELGLEAVDAATFQYNFSNSLVRFEDPFDDFTANPLYQFANETLYTDILLNEDPNFENTSLNNYKIIAPSAARALGNESGAIQVPTDLLGIAREEHIDSGAYQATDNEN</sequence>
<reference evidence="1 4" key="3">
    <citation type="submission" date="2018-07" db="EMBL/GenBank/DDBJ databases">
        <title>Leeuwenhoekiella genomics.</title>
        <authorList>
            <person name="Tahon G."/>
            <person name="Willems A."/>
        </authorList>
    </citation>
    <scope>NUCLEOTIDE SEQUENCE [LARGE SCALE GENOMIC DNA]</scope>
    <source>
        <strain evidence="1 4">LMG 24856</strain>
    </source>
</reference>
<dbReference type="Proteomes" id="UP000184240">
    <property type="component" value="Unassembled WGS sequence"/>
</dbReference>
<evidence type="ECO:0000313" key="4">
    <source>
        <dbReference type="Proteomes" id="UP000290037"/>
    </source>
</evidence>
<protein>
    <recommendedName>
        <fullName evidence="5">Right handed beta helix region</fullName>
    </recommendedName>
</protein>
<proteinExistence type="predicted"/>
<name>A0A1M5ZJL0_9FLAO</name>
<reference evidence="3" key="1">
    <citation type="submission" date="2016-11" db="EMBL/GenBank/DDBJ databases">
        <authorList>
            <person name="Varghese N."/>
            <person name="Submissions S."/>
        </authorList>
    </citation>
    <scope>NUCLEOTIDE SEQUENCE [LARGE SCALE GENOMIC DNA]</scope>
    <source>
        <strain evidence="3">DSM 19859</strain>
    </source>
</reference>
<organism evidence="2 3">
    <name type="scientific">Leeuwenhoekiella palythoae</name>
    <dbReference type="NCBI Taxonomy" id="573501"/>
    <lineage>
        <taxon>Bacteria</taxon>
        <taxon>Pseudomonadati</taxon>
        <taxon>Bacteroidota</taxon>
        <taxon>Flavobacteriia</taxon>
        <taxon>Flavobacteriales</taxon>
        <taxon>Flavobacteriaceae</taxon>
        <taxon>Leeuwenhoekiella</taxon>
    </lineage>
</organism>
<evidence type="ECO:0000313" key="3">
    <source>
        <dbReference type="Proteomes" id="UP000184240"/>
    </source>
</evidence>
<keyword evidence="4" id="KW-1185">Reference proteome</keyword>
<evidence type="ECO:0008006" key="5">
    <source>
        <dbReference type="Google" id="ProtNLM"/>
    </source>
</evidence>
<dbReference type="EMBL" id="FQXT01000006">
    <property type="protein sequence ID" value="SHI24321.1"/>
    <property type="molecule type" value="Genomic_DNA"/>
</dbReference>
<dbReference type="Proteomes" id="UP000290037">
    <property type="component" value="Unassembled WGS sequence"/>
</dbReference>
<dbReference type="RefSeq" id="WP_072984667.1">
    <property type="nucleotide sequence ID" value="NZ_FQXT01000006.1"/>
</dbReference>